<keyword evidence="2" id="KW-1185">Reference proteome</keyword>
<dbReference type="PANTHER" id="PTHR36978:SF4">
    <property type="entry name" value="P-LOOP CONTAINING NUCLEOSIDE TRIPHOSPHATE HYDROLASE PROTEIN"/>
    <property type="match status" value="1"/>
</dbReference>
<evidence type="ECO:0000313" key="2">
    <source>
        <dbReference type="Proteomes" id="UP000557872"/>
    </source>
</evidence>
<accession>A0A851GIP7</accession>
<dbReference type="InterPro" id="IPR040632">
    <property type="entry name" value="Sulfotransfer_4"/>
</dbReference>
<protein>
    <recommendedName>
        <fullName evidence="3">Sulfotransferase family protein</fullName>
    </recommendedName>
</protein>
<dbReference type="Pfam" id="PF17784">
    <property type="entry name" value="Sulfotransfer_4"/>
    <property type="match status" value="1"/>
</dbReference>
<dbReference type="SUPFAM" id="SSF52540">
    <property type="entry name" value="P-loop containing nucleoside triphosphate hydrolases"/>
    <property type="match status" value="1"/>
</dbReference>
<dbReference type="EMBL" id="JACBAZ010000006">
    <property type="protein sequence ID" value="NWK56822.1"/>
    <property type="molecule type" value="Genomic_DNA"/>
</dbReference>
<reference evidence="1 2" key="1">
    <citation type="submission" date="2020-07" db="EMBL/GenBank/DDBJ databases">
        <title>Roseicoccus Jingziensis gen. nov., sp. nov., isolated from coastal seawater.</title>
        <authorList>
            <person name="Feng X."/>
        </authorList>
    </citation>
    <scope>NUCLEOTIDE SEQUENCE [LARGE SCALE GENOMIC DNA]</scope>
    <source>
        <strain evidence="1 2">N1E253</strain>
    </source>
</reference>
<evidence type="ECO:0008006" key="3">
    <source>
        <dbReference type="Google" id="ProtNLM"/>
    </source>
</evidence>
<evidence type="ECO:0000313" key="1">
    <source>
        <dbReference type="EMBL" id="NWK56822.1"/>
    </source>
</evidence>
<dbReference type="Gene3D" id="3.40.50.300">
    <property type="entry name" value="P-loop containing nucleotide triphosphate hydrolases"/>
    <property type="match status" value="1"/>
</dbReference>
<organism evidence="1 2">
    <name type="scientific">Oceaniferula marina</name>
    <dbReference type="NCBI Taxonomy" id="2748318"/>
    <lineage>
        <taxon>Bacteria</taxon>
        <taxon>Pseudomonadati</taxon>
        <taxon>Verrucomicrobiota</taxon>
        <taxon>Verrucomicrobiia</taxon>
        <taxon>Verrucomicrobiales</taxon>
        <taxon>Verrucomicrobiaceae</taxon>
        <taxon>Oceaniferula</taxon>
    </lineage>
</organism>
<proteinExistence type="predicted"/>
<comment type="caution">
    <text evidence="1">The sequence shown here is derived from an EMBL/GenBank/DDBJ whole genome shotgun (WGS) entry which is preliminary data.</text>
</comment>
<dbReference type="PANTHER" id="PTHR36978">
    <property type="entry name" value="P-LOOP CONTAINING NUCLEOTIDE TRIPHOSPHATE HYDROLASE"/>
    <property type="match status" value="1"/>
</dbReference>
<dbReference type="Proteomes" id="UP000557872">
    <property type="component" value="Unassembled WGS sequence"/>
</dbReference>
<sequence>MKKRTKVFCIGYNKTGTTTVEKVLKKMGYVMPKQTMQERLISEDVFRGDYRSLRKLCKKYDAFQDMPFSQGSAYIAADALFPGSQFILTVRDADAWFDSLVRFHLKGIMKRAGVEKIEDFNENSFKDKEVYLHKNYSYQVVRRHAVTVENHAVHYDWSLVYNKEHRVSLYEERNRQILEYFQNRPEQLLVFDVEKESNNSRMVEFLGLPSSFIEDLPHLNQSRLR</sequence>
<dbReference type="InterPro" id="IPR027417">
    <property type="entry name" value="P-loop_NTPase"/>
</dbReference>
<name>A0A851GIP7_9BACT</name>
<dbReference type="RefSeq" id="WP_178933642.1">
    <property type="nucleotide sequence ID" value="NZ_JACBAZ010000006.1"/>
</dbReference>
<gene>
    <name evidence="1" type="ORF">HW115_14460</name>
</gene>
<dbReference type="AlphaFoldDB" id="A0A851GIP7"/>